<evidence type="ECO:0000313" key="9">
    <source>
        <dbReference type="Proteomes" id="UP001195483"/>
    </source>
</evidence>
<dbReference type="PROSITE" id="PS00028">
    <property type="entry name" value="ZINC_FINGER_C2H2_1"/>
    <property type="match status" value="6"/>
</dbReference>
<evidence type="ECO:0000259" key="7">
    <source>
        <dbReference type="PROSITE" id="PS50157"/>
    </source>
</evidence>
<keyword evidence="9" id="KW-1185">Reference proteome</keyword>
<evidence type="ECO:0000256" key="3">
    <source>
        <dbReference type="ARBA" id="ARBA00022771"/>
    </source>
</evidence>
<feature type="domain" description="C2H2-type" evidence="7">
    <location>
        <begin position="1121"/>
        <end position="1151"/>
    </location>
</feature>
<dbReference type="PANTHER" id="PTHR24379">
    <property type="entry name" value="KRAB AND ZINC FINGER DOMAIN-CONTAINING"/>
    <property type="match status" value="1"/>
</dbReference>
<feature type="compositionally biased region" description="Low complexity" evidence="6">
    <location>
        <begin position="83"/>
        <end position="96"/>
    </location>
</feature>
<reference evidence="8" key="1">
    <citation type="journal article" date="2021" name="Genome Biol. Evol.">
        <title>A High-Quality Reference Genome for a Parasitic Bivalve with Doubly Uniparental Inheritance (Bivalvia: Unionida).</title>
        <authorList>
            <person name="Smith C.H."/>
        </authorList>
    </citation>
    <scope>NUCLEOTIDE SEQUENCE</scope>
    <source>
        <strain evidence="8">CHS0354</strain>
    </source>
</reference>
<feature type="domain" description="C2H2-type" evidence="7">
    <location>
        <begin position="1094"/>
        <end position="1121"/>
    </location>
</feature>
<accession>A0AAE0T238</accession>
<feature type="region of interest" description="Disordered" evidence="6">
    <location>
        <begin position="1"/>
        <end position="104"/>
    </location>
</feature>
<sequence length="1251" mass="140518">MREGSSVASYRRKSSHPVCKTRRIVPTPSHHTEEDDEEVLETPSSPNGHNISGNSEVSNELHSSSCPDQDEIISSGTKTPNVSALSESGLLSPPGSDTGSQIAIPPDLFKDFEALRSKTKMDATELMRKLLKDYQSIVTMKVQDKAQDVYISDKTSDEPRTSSPSVTMVTSTLDEEDCQGLDLSVSTRYSDKCQRSVQYMKKPTPDHIIVDDSNEPLDLSFDKICKQNRNDQTELETSDVKVMQIVEKQAHSVPMNVVAVQKNDNCMFVYPVCYTGALFQPAVPSGSNLTGVISTDPTSATTSMIDVTSVMSQNISSVMSFADQGETMAPKISTKTFNISTHYSDLMKSAAAQKYQNASPHVLQNPELAIEKEMAKSLPKYFRMSQTEINSSNSKPSDAEDTKFLPNFLKRKDSKSKSGEMKVVAENTTYPGVYTSVLKLPWSRRTRTKKNKPKPCTPSQSQVPALYSIPETLTIKQEKQETVVNQASCSGQPQLHPGIIKSDNYTSQPTTSESFMMVYPNATLFSLGKPVRKRGRPPKLPMLARLLQQTQKKTKKEHVSELSYPLPVSVQQTLSAQPAQALRQGMFIINPGQVLGALSGTPLQQIPILTDPSQLSEQGQKQSQSQCQPIQGPIQLQPQLAAGQLQILTAEQIQALGLQGQMAIVGHSPIIQGQGNAISQGHEQITDGNECSKTSYPNSITLTPIQPIFVPAASIITTQTSSSNSRPTSTAEINVKHSTSMDLPSLSDDTCHVMAHADTNTISTMNTTCIANTGSGALYQEMILSSKSLVDIKPRKRQTANQLLKQKSSDQNFICTSFRIRPRMVAQAQAQRERLAAKCMKHMMEAQEMDPNQKNVKAPQNDVCHFGENNVTDTVSESKKEDVFSSLSSCNYRTQDISDQMETFEELEKDLRNEPALTLTDPDSCRSSDQDMIANIKHEPQDEEESGEEYLNRKTNSHNYNGLLSVGSSYDEMMSQEMFQELYHCKVCNDIVPMEKKFEHWRNHLPKNFACKSCGCENHSFLVKDGAGNLCPKQKLHCDNCFQQFGKLDGETTSSLPMEPRKIFCHDCGEAFQNFTNLYEHRTVYHKDNKTGDYMCEFCDKAYETPKGLAIHRRTHKRMKISCFIEECSEKFSNGAELDKHISDVHGDGKQYFHCMYERCGKRFIKNFHLQEHIRVKHFNIRAFRCNWPGCEKEFAAERHLNVHLLIHKDEKPLKCSYCDYRCRQRSAMNWHMRKHPELPYKYTRNNRDYL</sequence>
<dbReference type="Pfam" id="PF00096">
    <property type="entry name" value="zf-C2H2"/>
    <property type="match status" value="2"/>
</dbReference>
<evidence type="ECO:0000256" key="1">
    <source>
        <dbReference type="ARBA" id="ARBA00022723"/>
    </source>
</evidence>
<evidence type="ECO:0000256" key="2">
    <source>
        <dbReference type="ARBA" id="ARBA00022737"/>
    </source>
</evidence>
<feature type="domain" description="C2H2-type" evidence="7">
    <location>
        <begin position="1184"/>
        <end position="1213"/>
    </location>
</feature>
<dbReference type="PROSITE" id="PS50157">
    <property type="entry name" value="ZINC_FINGER_C2H2_2"/>
    <property type="match status" value="5"/>
</dbReference>
<name>A0AAE0T238_9BIVA</name>
<reference evidence="8" key="3">
    <citation type="submission" date="2023-05" db="EMBL/GenBank/DDBJ databases">
        <authorList>
            <person name="Smith C.H."/>
        </authorList>
    </citation>
    <scope>NUCLEOTIDE SEQUENCE</scope>
    <source>
        <strain evidence="8">CHS0354</strain>
        <tissue evidence="8">Mantle</tissue>
    </source>
</reference>
<keyword evidence="3 5" id="KW-0863">Zinc-finger</keyword>
<evidence type="ECO:0000256" key="6">
    <source>
        <dbReference type="SAM" id="MobiDB-lite"/>
    </source>
</evidence>
<keyword evidence="4" id="KW-0862">Zinc</keyword>
<proteinExistence type="predicted"/>
<gene>
    <name evidence="8" type="ORF">CHS0354_022207</name>
</gene>
<dbReference type="InterPro" id="IPR013087">
    <property type="entry name" value="Znf_C2H2_type"/>
</dbReference>
<feature type="domain" description="C2H2-type" evidence="7">
    <location>
        <begin position="1063"/>
        <end position="1091"/>
    </location>
</feature>
<dbReference type="SMART" id="SM00355">
    <property type="entry name" value="ZnF_C2H2"/>
    <property type="match status" value="7"/>
</dbReference>
<dbReference type="SUPFAM" id="SSF57667">
    <property type="entry name" value="beta-beta-alpha zinc fingers"/>
    <property type="match status" value="3"/>
</dbReference>
<protein>
    <recommendedName>
        <fullName evidence="7">C2H2-type domain-containing protein</fullName>
    </recommendedName>
</protein>
<dbReference type="InterPro" id="IPR036236">
    <property type="entry name" value="Znf_C2H2_sf"/>
</dbReference>
<dbReference type="PANTHER" id="PTHR24379:SF121">
    <property type="entry name" value="C2H2-TYPE DOMAIN-CONTAINING PROTEIN"/>
    <property type="match status" value="1"/>
</dbReference>
<feature type="domain" description="C2H2-type" evidence="7">
    <location>
        <begin position="1153"/>
        <end position="1183"/>
    </location>
</feature>
<feature type="compositionally biased region" description="Polar residues" evidence="6">
    <location>
        <begin position="42"/>
        <end position="82"/>
    </location>
</feature>
<dbReference type="GO" id="GO:0008270">
    <property type="term" value="F:zinc ion binding"/>
    <property type="evidence" value="ECO:0007669"/>
    <property type="project" value="UniProtKB-KW"/>
</dbReference>
<evidence type="ECO:0000256" key="4">
    <source>
        <dbReference type="ARBA" id="ARBA00022833"/>
    </source>
</evidence>
<keyword evidence="2" id="KW-0677">Repeat</keyword>
<reference evidence="8" key="2">
    <citation type="journal article" date="2021" name="Genome Biol. Evol.">
        <title>Developing a high-quality reference genome for a parasitic bivalve with doubly uniparental inheritance (Bivalvia: Unionida).</title>
        <authorList>
            <person name="Smith C.H."/>
        </authorList>
    </citation>
    <scope>NUCLEOTIDE SEQUENCE</scope>
    <source>
        <strain evidence="8">CHS0354</strain>
        <tissue evidence="8">Mantle</tissue>
    </source>
</reference>
<comment type="caution">
    <text evidence="8">The sequence shown here is derived from an EMBL/GenBank/DDBJ whole genome shotgun (WGS) entry which is preliminary data.</text>
</comment>
<dbReference type="EMBL" id="JAEAOA010001343">
    <property type="protein sequence ID" value="KAK3602420.1"/>
    <property type="molecule type" value="Genomic_DNA"/>
</dbReference>
<keyword evidence="1" id="KW-0479">Metal-binding</keyword>
<evidence type="ECO:0000256" key="5">
    <source>
        <dbReference type="PROSITE-ProRule" id="PRU00042"/>
    </source>
</evidence>
<feature type="compositionally biased region" description="Basic residues" evidence="6">
    <location>
        <begin position="10"/>
        <end position="23"/>
    </location>
</feature>
<evidence type="ECO:0000313" key="8">
    <source>
        <dbReference type="EMBL" id="KAK3602420.1"/>
    </source>
</evidence>
<dbReference type="Proteomes" id="UP001195483">
    <property type="component" value="Unassembled WGS sequence"/>
</dbReference>
<organism evidence="8 9">
    <name type="scientific">Potamilus streckersoni</name>
    <dbReference type="NCBI Taxonomy" id="2493646"/>
    <lineage>
        <taxon>Eukaryota</taxon>
        <taxon>Metazoa</taxon>
        <taxon>Spiralia</taxon>
        <taxon>Lophotrochozoa</taxon>
        <taxon>Mollusca</taxon>
        <taxon>Bivalvia</taxon>
        <taxon>Autobranchia</taxon>
        <taxon>Heteroconchia</taxon>
        <taxon>Palaeoheterodonta</taxon>
        <taxon>Unionida</taxon>
        <taxon>Unionoidea</taxon>
        <taxon>Unionidae</taxon>
        <taxon>Ambleminae</taxon>
        <taxon>Lampsilini</taxon>
        <taxon>Potamilus</taxon>
    </lineage>
</organism>
<dbReference type="AlphaFoldDB" id="A0AAE0T238"/>
<dbReference type="Gene3D" id="3.30.160.60">
    <property type="entry name" value="Classic Zinc Finger"/>
    <property type="match status" value="4"/>
</dbReference>